<evidence type="ECO:0000256" key="1">
    <source>
        <dbReference type="SAM" id="MobiDB-lite"/>
    </source>
</evidence>
<feature type="compositionally biased region" description="Basic and acidic residues" evidence="1">
    <location>
        <begin position="427"/>
        <end position="439"/>
    </location>
</feature>
<dbReference type="Proteomes" id="UP000198876">
    <property type="component" value="Unassembled WGS sequence"/>
</dbReference>
<organism evidence="3 4">
    <name type="scientific">Halopelagius inordinatus</name>
    <dbReference type="NCBI Taxonomy" id="553467"/>
    <lineage>
        <taxon>Archaea</taxon>
        <taxon>Methanobacteriati</taxon>
        <taxon>Methanobacteriota</taxon>
        <taxon>Stenosarchaea group</taxon>
        <taxon>Halobacteria</taxon>
        <taxon>Halobacteriales</taxon>
        <taxon>Haloferacaceae</taxon>
    </lineage>
</organism>
<dbReference type="RefSeq" id="WP_092889733.1">
    <property type="nucleotide sequence ID" value="NZ_FOOQ01000001.1"/>
</dbReference>
<keyword evidence="2" id="KW-1133">Transmembrane helix</keyword>
<dbReference type="PANTHER" id="PTHR35902:SF6">
    <property type="entry name" value="CONSERVED WITHIN P. AEROPHILUM"/>
    <property type="match status" value="1"/>
</dbReference>
<keyword evidence="2" id="KW-0472">Membrane</keyword>
<gene>
    <name evidence="3" type="ORF">SAMN04488063_1183</name>
</gene>
<sequence length="478" mass="50353">MKRALLLTAVVLASAVAGVGLADGAPANAFVTNVTVSPDQPAPGERFTISTTVRNSDQNGTSFEITDVYVRPRGGTNDVARVENLGTLPAGSEMTVPLTASFDDPGTRELRVFVVARSDGEFVRLQYPVVVTVREGGPQVGIDAGDGVVGATKTVEVTAANGEDAPVRNLRLSLNGTDAAVENTTRVLPTLASGESRTFNFSVTPSAERSRLEARLQYTTQGGNTRSVSETRTLRSDPLRDDVRVDASVVGSGSSPPIAVDVSNVGNARAEDAVVEGVRNGTVLFRRPLGTVGAGSSTTTQFNVSNVSGGPLDVRVRYETGGRESETTTRLDYASNPGAVELTGIDYEMEDGRLHISGSTSNVGLSQVDSVVVRVVPAENVTPARPNREYFVGSIPPSDFVSFDLYADIGESVSSVPIEVTYLSDGQRRTERTEVDVRDLQPAGTTDESSSLGTPLLVAGVVALLVIVGLGTYAYRRR</sequence>
<feature type="transmembrane region" description="Helical" evidence="2">
    <location>
        <begin position="456"/>
        <end position="475"/>
    </location>
</feature>
<evidence type="ECO:0000313" key="4">
    <source>
        <dbReference type="Proteomes" id="UP000198876"/>
    </source>
</evidence>
<dbReference type="InterPro" id="IPR013783">
    <property type="entry name" value="Ig-like_fold"/>
</dbReference>
<dbReference type="EMBL" id="FOOQ01000001">
    <property type="protein sequence ID" value="SFG02853.1"/>
    <property type="molecule type" value="Genomic_DNA"/>
</dbReference>
<proteinExistence type="predicted"/>
<evidence type="ECO:0000256" key="2">
    <source>
        <dbReference type="SAM" id="Phobius"/>
    </source>
</evidence>
<reference evidence="4" key="1">
    <citation type="submission" date="2016-10" db="EMBL/GenBank/DDBJ databases">
        <authorList>
            <person name="Varghese N."/>
            <person name="Submissions S."/>
        </authorList>
    </citation>
    <scope>NUCLEOTIDE SEQUENCE [LARGE SCALE GENOMIC DNA]</scope>
    <source>
        <strain evidence="4">CGMCC 1.7739</strain>
    </source>
</reference>
<accession>A0A1I2NGW2</accession>
<name>A0A1I2NGW2_9EURY</name>
<dbReference type="OrthoDB" id="65070at2157"/>
<evidence type="ECO:0000313" key="3">
    <source>
        <dbReference type="EMBL" id="SFG02853.1"/>
    </source>
</evidence>
<keyword evidence="2" id="KW-0812">Transmembrane</keyword>
<dbReference type="STRING" id="553467.SAMN04488063_1183"/>
<dbReference type="PANTHER" id="PTHR35902">
    <property type="entry name" value="S-LAYER DOMAIN-LIKE PROTEIN-RELATED"/>
    <property type="match status" value="1"/>
</dbReference>
<keyword evidence="4" id="KW-1185">Reference proteome</keyword>
<protein>
    <submittedName>
        <fullName evidence="3">Uncharacterized conserved protein</fullName>
    </submittedName>
</protein>
<feature type="region of interest" description="Disordered" evidence="1">
    <location>
        <begin position="427"/>
        <end position="451"/>
    </location>
</feature>
<dbReference type="Gene3D" id="2.60.40.10">
    <property type="entry name" value="Immunoglobulins"/>
    <property type="match status" value="2"/>
</dbReference>
<dbReference type="AlphaFoldDB" id="A0A1I2NGW2"/>